<evidence type="ECO:0000259" key="2">
    <source>
        <dbReference type="SMART" id="SM00893"/>
    </source>
</evidence>
<dbReference type="PANTHER" id="PTHR21294:SF17">
    <property type="entry name" value="PROTEIN FIXA"/>
    <property type="match status" value="1"/>
</dbReference>
<evidence type="ECO:0000313" key="3">
    <source>
        <dbReference type="EMBL" id="AZS14171.1"/>
    </source>
</evidence>
<dbReference type="Pfam" id="PF01012">
    <property type="entry name" value="ETF"/>
    <property type="match status" value="1"/>
</dbReference>
<dbReference type="CDD" id="cd01714">
    <property type="entry name" value="ETF_beta"/>
    <property type="match status" value="1"/>
</dbReference>
<dbReference type="EMBL" id="CP034346">
    <property type="protein sequence ID" value="AZS14171.1"/>
    <property type="molecule type" value="Genomic_DNA"/>
</dbReference>
<dbReference type="KEGG" id="plut:EI981_06675"/>
<dbReference type="InterPro" id="IPR014730">
    <property type="entry name" value="ETF_a/b_N"/>
</dbReference>
<reference evidence="4" key="1">
    <citation type="submission" date="2018-12" db="EMBL/GenBank/DDBJ databases">
        <title>Complete genome sequence of Paenibacillus sp. MBLB1234.</title>
        <authorList>
            <person name="Nam Y.-D."/>
            <person name="Kang J."/>
            <person name="Chung W.-H."/>
            <person name="Park Y.S."/>
        </authorList>
    </citation>
    <scope>NUCLEOTIDE SEQUENCE [LARGE SCALE GENOMIC DNA]</scope>
    <source>
        <strain evidence="4">MBLB1234</strain>
    </source>
</reference>
<name>A0A3Q9IB09_9BACL</name>
<dbReference type="PANTHER" id="PTHR21294">
    <property type="entry name" value="ELECTRON TRANSFER FLAVOPROTEIN BETA-SUBUNIT"/>
    <property type="match status" value="1"/>
</dbReference>
<dbReference type="InterPro" id="IPR012255">
    <property type="entry name" value="ETF_b"/>
</dbReference>
<organism evidence="3 4">
    <name type="scientific">Paenibacillus lutimineralis</name>
    <dbReference type="NCBI Taxonomy" id="2707005"/>
    <lineage>
        <taxon>Bacteria</taxon>
        <taxon>Bacillati</taxon>
        <taxon>Bacillota</taxon>
        <taxon>Bacilli</taxon>
        <taxon>Bacillales</taxon>
        <taxon>Paenibacillaceae</taxon>
        <taxon>Paenibacillus</taxon>
    </lineage>
</organism>
<dbReference type="GO" id="GO:0009055">
    <property type="term" value="F:electron transfer activity"/>
    <property type="evidence" value="ECO:0007669"/>
    <property type="project" value="InterPro"/>
</dbReference>
<dbReference type="Gene3D" id="3.40.50.620">
    <property type="entry name" value="HUPs"/>
    <property type="match status" value="1"/>
</dbReference>
<sequence length="286" mass="30600">MCVPRISSRCSLRCEAFLDSVKVAKGGIGMRIAVCVKQVNLPREGAALNPADRFALEEALRIRDAQGGEVTVVSMGADPAARVLRSCIALGADEGLLLSDKTFAGGDTMATATVLAQGLMEKIKPLLVICGSHSVDGETGQVGPALADKLDYPHTTHVSEILRLDEQCIRCRRITEDGEEIVELLLPALITVHHGMNQPRMATVKGILRANQSGIRRLNAADLKLMPGSCGLAGSPTRVTRTVQAVASMHNPFEVGGDDMEGQIEAVVALLLRQNQIDERKQPLHS</sequence>
<evidence type="ECO:0000256" key="1">
    <source>
        <dbReference type="ARBA" id="ARBA00042002"/>
    </source>
</evidence>
<proteinExistence type="predicted"/>
<dbReference type="InterPro" id="IPR033948">
    <property type="entry name" value="ETF_beta_N"/>
</dbReference>
<feature type="domain" description="Electron transfer flavoprotein alpha/beta-subunit N-terminal" evidence="2">
    <location>
        <begin position="36"/>
        <end position="227"/>
    </location>
</feature>
<dbReference type="SMART" id="SM00893">
    <property type="entry name" value="ETF"/>
    <property type="match status" value="1"/>
</dbReference>
<dbReference type="SUPFAM" id="SSF52402">
    <property type="entry name" value="Adenine nucleotide alpha hydrolases-like"/>
    <property type="match status" value="1"/>
</dbReference>
<dbReference type="Proteomes" id="UP000270678">
    <property type="component" value="Chromosome"/>
</dbReference>
<dbReference type="AlphaFoldDB" id="A0A3Q9IB09"/>
<dbReference type="OrthoDB" id="9804960at2"/>
<keyword evidence="4" id="KW-1185">Reference proteome</keyword>
<gene>
    <name evidence="3" type="ORF">EI981_06675</name>
</gene>
<dbReference type="PIRSF" id="PIRSF000090">
    <property type="entry name" value="Beta-ETF"/>
    <property type="match status" value="1"/>
</dbReference>
<protein>
    <recommendedName>
        <fullName evidence="1">Electron transfer flavoprotein small subunit</fullName>
    </recommendedName>
</protein>
<dbReference type="InterPro" id="IPR014729">
    <property type="entry name" value="Rossmann-like_a/b/a_fold"/>
</dbReference>
<accession>A0A3Q9IB09</accession>
<evidence type="ECO:0000313" key="4">
    <source>
        <dbReference type="Proteomes" id="UP000270678"/>
    </source>
</evidence>